<dbReference type="EMBL" id="CM047749">
    <property type="protein sequence ID" value="KAJ0010815.1"/>
    <property type="molecule type" value="Genomic_DNA"/>
</dbReference>
<keyword evidence="2" id="KW-1185">Reference proteome</keyword>
<proteinExistence type="predicted"/>
<evidence type="ECO:0000313" key="1">
    <source>
        <dbReference type="EMBL" id="KAJ0010815.1"/>
    </source>
</evidence>
<dbReference type="Proteomes" id="UP001163603">
    <property type="component" value="Chromosome 14"/>
</dbReference>
<accession>A0ACC0X5M7</accession>
<comment type="caution">
    <text evidence="1">The sequence shown here is derived from an EMBL/GenBank/DDBJ whole genome shotgun (WGS) entry which is preliminary data.</text>
</comment>
<evidence type="ECO:0000313" key="2">
    <source>
        <dbReference type="Proteomes" id="UP001163603"/>
    </source>
</evidence>
<protein>
    <submittedName>
        <fullName evidence="1">Uncharacterized protein</fullName>
    </submittedName>
</protein>
<reference evidence="2" key="1">
    <citation type="journal article" date="2023" name="G3 (Bethesda)">
        <title>Genome assembly and association tests identify interacting loci associated with vigor, precocity, and sex in interspecific pistachio rootstocks.</title>
        <authorList>
            <person name="Palmer W."/>
            <person name="Jacygrad E."/>
            <person name="Sagayaradj S."/>
            <person name="Cavanaugh K."/>
            <person name="Han R."/>
            <person name="Bertier L."/>
            <person name="Beede B."/>
            <person name="Kafkas S."/>
            <person name="Golino D."/>
            <person name="Preece J."/>
            <person name="Michelmore R."/>
        </authorList>
    </citation>
    <scope>NUCLEOTIDE SEQUENCE [LARGE SCALE GENOMIC DNA]</scope>
</reference>
<name>A0ACC0X5M7_9ROSI</name>
<sequence length="43" mass="4865">MLFVICRINTTTVFYLQKVEKICCALLLLNSAIAVVKYRSGEV</sequence>
<organism evidence="1 2">
    <name type="scientific">Pistacia integerrima</name>
    <dbReference type="NCBI Taxonomy" id="434235"/>
    <lineage>
        <taxon>Eukaryota</taxon>
        <taxon>Viridiplantae</taxon>
        <taxon>Streptophyta</taxon>
        <taxon>Embryophyta</taxon>
        <taxon>Tracheophyta</taxon>
        <taxon>Spermatophyta</taxon>
        <taxon>Magnoliopsida</taxon>
        <taxon>eudicotyledons</taxon>
        <taxon>Gunneridae</taxon>
        <taxon>Pentapetalae</taxon>
        <taxon>rosids</taxon>
        <taxon>malvids</taxon>
        <taxon>Sapindales</taxon>
        <taxon>Anacardiaceae</taxon>
        <taxon>Pistacia</taxon>
    </lineage>
</organism>
<gene>
    <name evidence="1" type="ORF">Pint_34184</name>
</gene>